<dbReference type="Pfam" id="PF13646">
    <property type="entry name" value="HEAT_2"/>
    <property type="match status" value="1"/>
</dbReference>
<keyword evidence="2" id="KW-1185">Reference proteome</keyword>
<dbReference type="EMBL" id="CP058595">
    <property type="protein sequence ID" value="QLG44896.1"/>
    <property type="molecule type" value="Genomic_DNA"/>
</dbReference>
<evidence type="ECO:0000313" key="2">
    <source>
        <dbReference type="Proteomes" id="UP000509302"/>
    </source>
</evidence>
<dbReference type="InterPro" id="IPR016024">
    <property type="entry name" value="ARM-type_fold"/>
</dbReference>
<reference evidence="1 2" key="1">
    <citation type="journal article" date="2006" name="Int. J. Syst. Evol. Microbiol.">
        <title>Costertonia aggregata gen. nov., sp. nov., a mesophilic marine bacterium of the family Flavobacteriaceae, isolated from a mature biofilm.</title>
        <authorList>
            <person name="Kwon K.K."/>
            <person name="Lee Y.K."/>
            <person name="Lee H.K."/>
        </authorList>
    </citation>
    <scope>NUCLEOTIDE SEQUENCE [LARGE SCALE GENOMIC DNA]</scope>
    <source>
        <strain evidence="1 2">KCCM 42265</strain>
    </source>
</reference>
<organism evidence="1 2">
    <name type="scientific">Costertonia aggregata</name>
    <dbReference type="NCBI Taxonomy" id="343403"/>
    <lineage>
        <taxon>Bacteria</taxon>
        <taxon>Pseudomonadati</taxon>
        <taxon>Bacteroidota</taxon>
        <taxon>Flavobacteriia</taxon>
        <taxon>Flavobacteriales</taxon>
        <taxon>Flavobacteriaceae</taxon>
        <taxon>Costertonia</taxon>
    </lineage>
</organism>
<dbReference type="KEGG" id="cagg:HYG79_05860"/>
<accession>A0A7H9AN74</accession>
<sequence>MEESNKIIEALSKVGISIEDIYDLVESNKPYPEAIPVLVKLLKKGITNTGDREGVIRALALPEAKGEIGSLLIDEFYKIPSDNMLLRWTVGNTMEVVISENDVDAVIKIIADKSNGMSRQMFALALGNVPSEKSEDALIQILDDDEIAPHALEALGRLKSKKARDKISELTKHPKSLVKKEAKKALRKIG</sequence>
<dbReference type="InterPro" id="IPR011989">
    <property type="entry name" value="ARM-like"/>
</dbReference>
<protein>
    <submittedName>
        <fullName evidence="1">HEAT repeat domain-containing protein</fullName>
    </submittedName>
</protein>
<proteinExistence type="predicted"/>
<dbReference type="Proteomes" id="UP000509302">
    <property type="component" value="Chromosome"/>
</dbReference>
<evidence type="ECO:0000313" key="1">
    <source>
        <dbReference type="EMBL" id="QLG44896.1"/>
    </source>
</evidence>
<dbReference type="Gene3D" id="1.25.10.10">
    <property type="entry name" value="Leucine-rich Repeat Variant"/>
    <property type="match status" value="1"/>
</dbReference>
<dbReference type="SUPFAM" id="SSF48371">
    <property type="entry name" value="ARM repeat"/>
    <property type="match status" value="1"/>
</dbReference>
<dbReference type="AlphaFoldDB" id="A0A7H9AN74"/>
<dbReference type="RefSeq" id="WP_179241186.1">
    <property type="nucleotide sequence ID" value="NZ_CP058595.1"/>
</dbReference>
<name>A0A7H9AN74_9FLAO</name>
<gene>
    <name evidence="1" type="ORF">HYG79_05860</name>
</gene>